<dbReference type="GO" id="GO:0035999">
    <property type="term" value="P:tetrahydrofolate interconversion"/>
    <property type="evidence" value="ECO:0007669"/>
    <property type="project" value="UniProtKB-UniPathway"/>
</dbReference>
<evidence type="ECO:0000256" key="8">
    <source>
        <dbReference type="ARBA" id="ARBA00023027"/>
    </source>
</evidence>
<dbReference type="GO" id="GO:0005829">
    <property type="term" value="C:cytosol"/>
    <property type="evidence" value="ECO:0007669"/>
    <property type="project" value="InterPro"/>
</dbReference>
<evidence type="ECO:0000313" key="13">
    <source>
        <dbReference type="EMBL" id="OCX19799.1"/>
    </source>
</evidence>
<sequence>MNQFRLSRRPDIGDKIRVSFEFFPPKTDEMEARLWETVKRLEPLRPNFVSVTYGAGGSTRERTARTVRRILTETGVPAAAHLTCVGATREEVDAVIRDFSATGIKRFVALRGDPASGVGQAYTPHPGGYQNGAELVAGLKGIADFDISVAAYPEKHPESPDFATDIEMLKRKVDNGAKRAITQFFFDNDLYERYVERVRRAGIYIPIVPGIQPVHSFRQVANFATRAGAHVPAWLAERFEGLDNDPQTHALVASAVAAEQVLDLVERGVGDFHFYTMNRADLVFAICHMIGIRAHQPAAEAAVPASHTATVAKAGPAAA</sequence>
<comment type="catalytic activity">
    <reaction evidence="11">
        <text>(6S)-5-methyl-5,6,7,8-tetrahydrofolate + NAD(+) = (6R)-5,10-methylene-5,6,7,8-tetrahydrofolate + NADH + H(+)</text>
        <dbReference type="Rhea" id="RHEA:19821"/>
        <dbReference type="ChEBI" id="CHEBI:15378"/>
        <dbReference type="ChEBI" id="CHEBI:15636"/>
        <dbReference type="ChEBI" id="CHEBI:18608"/>
        <dbReference type="ChEBI" id="CHEBI:57540"/>
        <dbReference type="ChEBI" id="CHEBI:57945"/>
        <dbReference type="EC" id="1.5.1.54"/>
    </reaction>
    <physiologicalReaction direction="right-to-left" evidence="11">
        <dbReference type="Rhea" id="RHEA:19823"/>
    </physiologicalReaction>
</comment>
<dbReference type="EC" id="1.5.1.54" evidence="12"/>
<organism evidence="13 14">
    <name type="scientific">Mesorhizobium hungaricum</name>
    <dbReference type="NCBI Taxonomy" id="1566387"/>
    <lineage>
        <taxon>Bacteria</taxon>
        <taxon>Pseudomonadati</taxon>
        <taxon>Pseudomonadota</taxon>
        <taxon>Alphaproteobacteria</taxon>
        <taxon>Hyphomicrobiales</taxon>
        <taxon>Phyllobacteriaceae</taxon>
        <taxon>Mesorhizobium</taxon>
    </lineage>
</organism>
<dbReference type="InterPro" id="IPR029041">
    <property type="entry name" value="FAD-linked_oxidoreductase-like"/>
</dbReference>
<dbReference type="InterPro" id="IPR003171">
    <property type="entry name" value="Mehydrof_redctse-like"/>
</dbReference>
<evidence type="ECO:0000256" key="12">
    <source>
        <dbReference type="RuleBase" id="RU003862"/>
    </source>
</evidence>
<dbReference type="RefSeq" id="WP_024923469.1">
    <property type="nucleotide sequence ID" value="NZ_MDEO01000030.1"/>
</dbReference>
<evidence type="ECO:0000256" key="7">
    <source>
        <dbReference type="ARBA" id="ARBA00023002"/>
    </source>
</evidence>
<name>A0A1C2DYF2_9HYPH</name>
<evidence type="ECO:0000256" key="6">
    <source>
        <dbReference type="ARBA" id="ARBA00022827"/>
    </source>
</evidence>
<keyword evidence="9" id="KW-0486">Methionine biosynthesis</keyword>
<keyword evidence="14" id="KW-1185">Reference proteome</keyword>
<comment type="caution">
    <text evidence="13">The sequence shown here is derived from an EMBL/GenBank/DDBJ whole genome shotgun (WGS) entry which is preliminary data.</text>
</comment>
<dbReference type="CDD" id="cd00537">
    <property type="entry name" value="MTHFR"/>
    <property type="match status" value="1"/>
</dbReference>
<comment type="pathway">
    <text evidence="10">Amino-acid biosynthesis; L-methionine biosynthesis via de novo pathway.</text>
</comment>
<evidence type="ECO:0000256" key="5">
    <source>
        <dbReference type="ARBA" id="ARBA00022630"/>
    </source>
</evidence>
<dbReference type="SUPFAM" id="SSF51730">
    <property type="entry name" value="FAD-linked oxidoreductase"/>
    <property type="match status" value="1"/>
</dbReference>
<dbReference type="UniPathway" id="UPA00193"/>
<keyword evidence="4" id="KW-0028">Amino-acid biosynthesis</keyword>
<reference evidence="13 14" key="1">
    <citation type="submission" date="2016-08" db="EMBL/GenBank/DDBJ databases">
        <title>Whole genome sequence of Mesorhizobium sp. strain UASWS1009 isolated from industrial sewage.</title>
        <authorList>
            <person name="Crovadore J."/>
            <person name="Calmin G."/>
            <person name="Chablais R."/>
            <person name="Cochard B."/>
            <person name="Lefort F."/>
        </authorList>
    </citation>
    <scope>NUCLEOTIDE SEQUENCE [LARGE SCALE GENOMIC DNA]</scope>
    <source>
        <strain evidence="13 14">UASWS1009</strain>
    </source>
</reference>
<dbReference type="OrthoDB" id="9812555at2"/>
<dbReference type="InterPro" id="IPR004620">
    <property type="entry name" value="MTHF_reductase_bac"/>
</dbReference>
<comment type="pathway">
    <text evidence="2 12">One-carbon metabolism; tetrahydrofolate interconversion.</text>
</comment>
<keyword evidence="7 12" id="KW-0560">Oxidoreductase</keyword>
<keyword evidence="8" id="KW-0520">NAD</keyword>
<accession>A0A1C2DYF2</accession>
<dbReference type="Gene3D" id="3.20.20.220">
    <property type="match status" value="1"/>
</dbReference>
<dbReference type="GO" id="GO:0106312">
    <property type="term" value="F:methylenetetrahydrofolate reductase (NADH) activity"/>
    <property type="evidence" value="ECO:0007669"/>
    <property type="project" value="UniProtKB-EC"/>
</dbReference>
<protein>
    <recommendedName>
        <fullName evidence="12">Methylenetetrahydrofolate reductase</fullName>
        <ecNumber evidence="12">1.5.1.54</ecNumber>
    </recommendedName>
</protein>
<keyword evidence="6 12" id="KW-0274">FAD</keyword>
<keyword evidence="5 12" id="KW-0285">Flavoprotein</keyword>
<dbReference type="EMBL" id="MDEO01000030">
    <property type="protein sequence ID" value="OCX19799.1"/>
    <property type="molecule type" value="Genomic_DNA"/>
</dbReference>
<dbReference type="NCBIfam" id="TIGR00676">
    <property type="entry name" value="fadh2"/>
    <property type="match status" value="1"/>
</dbReference>
<comment type="cofactor">
    <cofactor evidence="1 12">
        <name>FAD</name>
        <dbReference type="ChEBI" id="CHEBI:57692"/>
    </cofactor>
</comment>
<dbReference type="Proteomes" id="UP000094412">
    <property type="component" value="Unassembled WGS sequence"/>
</dbReference>
<evidence type="ECO:0000256" key="11">
    <source>
        <dbReference type="ARBA" id="ARBA00048628"/>
    </source>
</evidence>
<evidence type="ECO:0000256" key="10">
    <source>
        <dbReference type="ARBA" id="ARBA00034478"/>
    </source>
</evidence>
<dbReference type="STRING" id="1566387.QV13_09260"/>
<evidence type="ECO:0000256" key="1">
    <source>
        <dbReference type="ARBA" id="ARBA00001974"/>
    </source>
</evidence>
<evidence type="ECO:0000256" key="4">
    <source>
        <dbReference type="ARBA" id="ARBA00022605"/>
    </source>
</evidence>
<dbReference type="Pfam" id="PF02219">
    <property type="entry name" value="MTHFR"/>
    <property type="match status" value="1"/>
</dbReference>
<gene>
    <name evidence="13" type="ORF">QV13_09260</name>
</gene>
<dbReference type="GO" id="GO:0071949">
    <property type="term" value="F:FAD binding"/>
    <property type="evidence" value="ECO:0007669"/>
    <property type="project" value="TreeGrafter"/>
</dbReference>
<proteinExistence type="inferred from homology"/>
<dbReference type="PANTHER" id="PTHR45754">
    <property type="entry name" value="METHYLENETETRAHYDROFOLATE REDUCTASE"/>
    <property type="match status" value="1"/>
</dbReference>
<evidence type="ECO:0000313" key="14">
    <source>
        <dbReference type="Proteomes" id="UP000094412"/>
    </source>
</evidence>
<comment type="similarity">
    <text evidence="3 12">Belongs to the methylenetetrahydrofolate reductase family.</text>
</comment>
<evidence type="ECO:0000256" key="9">
    <source>
        <dbReference type="ARBA" id="ARBA00023167"/>
    </source>
</evidence>
<evidence type="ECO:0000256" key="2">
    <source>
        <dbReference type="ARBA" id="ARBA00004777"/>
    </source>
</evidence>
<dbReference type="AlphaFoldDB" id="A0A1C2DYF2"/>
<evidence type="ECO:0000256" key="3">
    <source>
        <dbReference type="ARBA" id="ARBA00006743"/>
    </source>
</evidence>
<dbReference type="PANTHER" id="PTHR45754:SF3">
    <property type="entry name" value="METHYLENETETRAHYDROFOLATE REDUCTASE (NADPH)"/>
    <property type="match status" value="1"/>
</dbReference>
<dbReference type="GO" id="GO:0009086">
    <property type="term" value="P:methionine biosynthetic process"/>
    <property type="evidence" value="ECO:0007669"/>
    <property type="project" value="UniProtKB-KW"/>
</dbReference>